<reference evidence="7 8" key="1">
    <citation type="submission" date="2015-01" db="EMBL/GenBank/DDBJ databases">
        <title>Draft genome of the acidophilic iron oxidizer Ferrimicrobium acidiphilum strain T23.</title>
        <authorList>
            <person name="Poehlein A."/>
            <person name="Eisen S."/>
            <person name="Schloemann M."/>
            <person name="Johnson B.D."/>
            <person name="Daniel R."/>
            <person name="Muehling M."/>
        </authorList>
    </citation>
    <scope>NUCLEOTIDE SEQUENCE [LARGE SCALE GENOMIC DNA]</scope>
    <source>
        <strain evidence="7 8">T23</strain>
    </source>
</reference>
<evidence type="ECO:0000256" key="2">
    <source>
        <dbReference type="ARBA" id="ARBA00010387"/>
    </source>
</evidence>
<dbReference type="InterPro" id="IPR000741">
    <property type="entry name" value="FBA_I"/>
</dbReference>
<name>A0A0D8FVQ2_9ACTN</name>
<organism evidence="7 8">
    <name type="scientific">Ferrimicrobium acidiphilum DSM 19497</name>
    <dbReference type="NCBI Taxonomy" id="1121877"/>
    <lineage>
        <taxon>Bacteria</taxon>
        <taxon>Bacillati</taxon>
        <taxon>Actinomycetota</taxon>
        <taxon>Acidimicrobiia</taxon>
        <taxon>Acidimicrobiales</taxon>
        <taxon>Acidimicrobiaceae</taxon>
        <taxon>Ferrimicrobium</taxon>
    </lineage>
</organism>
<dbReference type="EC" id="4.1.2.13" evidence="3"/>
<dbReference type="PATRIC" id="fig|1121877.4.peg.837"/>
<evidence type="ECO:0000313" key="8">
    <source>
        <dbReference type="Proteomes" id="UP000032336"/>
    </source>
</evidence>
<gene>
    <name evidence="7" type="primary">fda2</name>
    <name evidence="7" type="ORF">FEAC_07840</name>
</gene>
<comment type="caution">
    <text evidence="7">The sequence shown here is derived from an EMBL/GenBank/DDBJ whole genome shotgun (WGS) entry which is preliminary data.</text>
</comment>
<dbReference type="GO" id="GO:0006096">
    <property type="term" value="P:glycolytic process"/>
    <property type="evidence" value="ECO:0007669"/>
    <property type="project" value="UniProtKB-UniPathway"/>
</dbReference>
<comment type="pathway">
    <text evidence="1">Carbohydrate degradation; glycolysis; D-glyceraldehyde 3-phosphate and glycerone phosphate from D-glucose: step 4/4.</text>
</comment>
<dbReference type="RefSeq" id="WP_035388739.1">
    <property type="nucleotide sequence ID" value="NZ_JQKF01000004.1"/>
</dbReference>
<dbReference type="STRING" id="1121877.FEAC_07840"/>
<dbReference type="Proteomes" id="UP000032336">
    <property type="component" value="Unassembled WGS sequence"/>
</dbReference>
<dbReference type="InterPro" id="IPR013785">
    <property type="entry name" value="Aldolase_TIM"/>
</dbReference>
<proteinExistence type="inferred from homology"/>
<dbReference type="Pfam" id="PF00274">
    <property type="entry name" value="Glycolytic"/>
    <property type="match status" value="1"/>
</dbReference>
<dbReference type="eggNOG" id="COG3588">
    <property type="taxonomic scope" value="Bacteria"/>
</dbReference>
<keyword evidence="5 7" id="KW-0456">Lyase</keyword>
<protein>
    <recommendedName>
        <fullName evidence="3">fructose-bisphosphate aldolase</fullName>
        <ecNumber evidence="3">4.1.2.13</ecNumber>
    </recommendedName>
    <alternativeName>
        <fullName evidence="6">Fructose-bisphosphate aldolase class I</fullName>
    </alternativeName>
</protein>
<evidence type="ECO:0000256" key="1">
    <source>
        <dbReference type="ARBA" id="ARBA00004714"/>
    </source>
</evidence>
<evidence type="ECO:0000256" key="4">
    <source>
        <dbReference type="ARBA" id="ARBA00023152"/>
    </source>
</evidence>
<comment type="similarity">
    <text evidence="2">Belongs to the class I fructose-bisphosphate aldolase family.</text>
</comment>
<dbReference type="UniPathway" id="UPA00109">
    <property type="reaction ID" value="UER00183"/>
</dbReference>
<dbReference type="EMBL" id="JXUW01000005">
    <property type="protein sequence ID" value="KJE77350.1"/>
    <property type="molecule type" value="Genomic_DNA"/>
</dbReference>
<dbReference type="AlphaFoldDB" id="A0A0D8FVQ2"/>
<dbReference type="GeneID" id="78372078"/>
<accession>A0A0D8FVQ2</accession>
<dbReference type="SUPFAM" id="SSF51569">
    <property type="entry name" value="Aldolase"/>
    <property type="match status" value="1"/>
</dbReference>
<keyword evidence="8" id="KW-1185">Reference proteome</keyword>
<keyword evidence="4" id="KW-0324">Glycolysis</keyword>
<evidence type="ECO:0000256" key="3">
    <source>
        <dbReference type="ARBA" id="ARBA00013068"/>
    </source>
</evidence>
<dbReference type="PANTHER" id="PTHR11627">
    <property type="entry name" value="FRUCTOSE-BISPHOSPHATE ALDOLASE"/>
    <property type="match status" value="1"/>
</dbReference>
<evidence type="ECO:0000256" key="6">
    <source>
        <dbReference type="ARBA" id="ARBA00029799"/>
    </source>
</evidence>
<dbReference type="NCBIfam" id="NF033379">
    <property type="entry name" value="FrucBisAld_I"/>
    <property type="match status" value="1"/>
</dbReference>
<evidence type="ECO:0000313" key="7">
    <source>
        <dbReference type="EMBL" id="KJE77350.1"/>
    </source>
</evidence>
<dbReference type="GO" id="GO:0004332">
    <property type="term" value="F:fructose-bisphosphate aldolase activity"/>
    <property type="evidence" value="ECO:0007669"/>
    <property type="project" value="UniProtKB-EC"/>
</dbReference>
<evidence type="ECO:0000256" key="5">
    <source>
        <dbReference type="ARBA" id="ARBA00023239"/>
    </source>
</evidence>
<dbReference type="Gene3D" id="3.20.20.70">
    <property type="entry name" value="Aldolase class I"/>
    <property type="match status" value="1"/>
</dbReference>
<sequence>MANRLTAINELVDNARALVEHPKGILAADESSPTLTKRFTALGIESNEQSRRAWRETLVSTPGLPAFVSGAILYDETFNQRTFTSDEAFPDYLARLGLLCGIKVDTGAKPLAGTDGELVTEGLDNLGPRLERYYDKGARFAKWRAVLRIDVGQPSPICIASNAHALARYARLCQEFGLVPIVEPEVLMEGTHDLDTNIAVTRTVLTAVFEQLRSFDVTLTGMILKPSMVTPGDAGPAATPEEIAQATIACYRDTVPASVAGIALLSGGQSDEAATTNLAAMHAMDPLPWPLTFSFGRALQDTPLKVWASSGQDRELTQASLMSRVVDTAAALEPRDLVTL</sequence>